<organism evidence="2 3">
    <name type="scientific">Galdieria partita</name>
    <dbReference type="NCBI Taxonomy" id="83374"/>
    <lineage>
        <taxon>Eukaryota</taxon>
        <taxon>Rhodophyta</taxon>
        <taxon>Bangiophyceae</taxon>
        <taxon>Galdieriales</taxon>
        <taxon>Galdieriaceae</taxon>
        <taxon>Galdieria</taxon>
    </lineage>
</organism>
<dbReference type="InterPro" id="IPR035903">
    <property type="entry name" value="HesB-like_dom_sf"/>
</dbReference>
<dbReference type="InterPro" id="IPR031108">
    <property type="entry name" value="IscA_plant_cyanobact"/>
</dbReference>
<dbReference type="Pfam" id="PF01521">
    <property type="entry name" value="Fe-S_biosyn"/>
    <property type="match status" value="1"/>
</dbReference>
<dbReference type="EMBL" id="AP025529">
    <property type="protein sequence ID" value="BDE17658.1"/>
    <property type="molecule type" value="Genomic_DNA"/>
</dbReference>
<reference evidence="2" key="1">
    <citation type="journal article" date="2022" name="Proc. Natl. Acad. Sci. U.S.A.">
        <title>Life cycle and functional genomics of the unicellular red alga Galdieria for elucidating algal and plant evolution and industrial use.</title>
        <authorList>
            <person name="Hirooka S."/>
            <person name="Itabashi T."/>
            <person name="Ichinose T.M."/>
            <person name="Onuma R."/>
            <person name="Fujiwara T."/>
            <person name="Yamashita S."/>
            <person name="Jong L.W."/>
            <person name="Tomita R."/>
            <person name="Iwane A.H."/>
            <person name="Miyagishima S.Y."/>
        </authorList>
    </citation>
    <scope>NUCLEOTIDE SEQUENCE</scope>
    <source>
        <strain evidence="2">NBRC 102759</strain>
    </source>
</reference>
<geneLocation type="chloroplast" evidence="2"/>
<feature type="domain" description="Core" evidence="1">
    <location>
        <begin position="6"/>
        <end position="109"/>
    </location>
</feature>
<dbReference type="SUPFAM" id="SSF89360">
    <property type="entry name" value="HesB-like domain"/>
    <property type="match status" value="1"/>
</dbReference>
<dbReference type="InterPro" id="IPR017870">
    <property type="entry name" value="FeS_cluster_insertion_CS"/>
</dbReference>
<dbReference type="InterPro" id="IPR016092">
    <property type="entry name" value="ATAP"/>
</dbReference>
<accession>A0A9C7BCM1</accession>
<gene>
    <name evidence="2" type="primary">ycf83</name>
    <name evidence="2" type="ORF">GpartN1_CHLp152</name>
</gene>
<keyword evidence="2" id="KW-0934">Plastid</keyword>
<dbReference type="GO" id="GO:0009570">
    <property type="term" value="C:chloroplast stroma"/>
    <property type="evidence" value="ECO:0007669"/>
    <property type="project" value="TreeGrafter"/>
</dbReference>
<keyword evidence="2" id="KW-0150">Chloroplast</keyword>
<sequence>MNTYIINITESALEHLNSISRLNKEDKLYIRIGIKQGGCSGLSYFMTYEKQSNIGDKDLVYNYDNFALVCDNKSILYLYGISLDYSSSLIDGGFKFLNPNAKQTCGCGKSFS</sequence>
<dbReference type="AlphaFoldDB" id="A0A9C7BCM1"/>
<protein>
    <recommendedName>
        <fullName evidence="1">Core domain-containing protein</fullName>
    </recommendedName>
</protein>
<dbReference type="Gene3D" id="2.60.300.12">
    <property type="entry name" value="HesB-like domain"/>
    <property type="match status" value="1"/>
</dbReference>
<dbReference type="InterPro" id="IPR000361">
    <property type="entry name" value="ATAP_core_dom"/>
</dbReference>
<evidence type="ECO:0000313" key="3">
    <source>
        <dbReference type="Proteomes" id="UP001061958"/>
    </source>
</evidence>
<evidence type="ECO:0000259" key="1">
    <source>
        <dbReference type="Pfam" id="PF01521"/>
    </source>
</evidence>
<dbReference type="NCBIfam" id="TIGR00049">
    <property type="entry name" value="iron-sulfur cluster assembly accessory protein"/>
    <property type="match status" value="1"/>
</dbReference>
<dbReference type="PANTHER" id="PTHR47265">
    <property type="entry name" value="IRON-SULFUR ASSEMBLY PROTEIN ISCA, CHLOROPLASTIC"/>
    <property type="match status" value="1"/>
</dbReference>
<keyword evidence="3" id="KW-1185">Reference proteome</keyword>
<dbReference type="PANTHER" id="PTHR47265:SF1">
    <property type="entry name" value="IRON-SULFUR ASSEMBLY PROTEIN ISCA, CHLOROPLASTIC"/>
    <property type="match status" value="1"/>
</dbReference>
<name>A0A9C7BCM1_9RHOD</name>
<dbReference type="GO" id="GO:0051536">
    <property type="term" value="F:iron-sulfur cluster binding"/>
    <property type="evidence" value="ECO:0007669"/>
    <property type="project" value="InterPro"/>
</dbReference>
<dbReference type="PROSITE" id="PS01152">
    <property type="entry name" value="HESB"/>
    <property type="match status" value="1"/>
</dbReference>
<dbReference type="GO" id="GO:0016226">
    <property type="term" value="P:iron-sulfur cluster assembly"/>
    <property type="evidence" value="ECO:0007669"/>
    <property type="project" value="InterPro"/>
</dbReference>
<evidence type="ECO:0000313" key="2">
    <source>
        <dbReference type="EMBL" id="BDE17658.1"/>
    </source>
</evidence>
<dbReference type="Proteomes" id="UP001061958">
    <property type="component" value="Chloroplast Pltd"/>
</dbReference>
<dbReference type="GO" id="GO:0030674">
    <property type="term" value="F:protein-macromolecule adaptor activity"/>
    <property type="evidence" value="ECO:0007669"/>
    <property type="project" value="TreeGrafter"/>
</dbReference>
<dbReference type="OrthoDB" id="333486at2759"/>
<proteinExistence type="predicted"/>